<dbReference type="InterPro" id="IPR011600">
    <property type="entry name" value="Pept_C14_caspase"/>
</dbReference>
<accession>A0A4Y7Q360</accession>
<dbReference type="InterPro" id="IPR029030">
    <property type="entry name" value="Caspase-like_dom_sf"/>
</dbReference>
<dbReference type="SUPFAM" id="SSF52129">
    <property type="entry name" value="Caspase-like"/>
    <property type="match status" value="1"/>
</dbReference>
<comment type="similarity">
    <text evidence="1">Belongs to the peptidase C14B family.</text>
</comment>
<dbReference type="VEuPathDB" id="FungiDB:BD410DRAFT_290576"/>
<dbReference type="Gene3D" id="3.40.50.1460">
    <property type="match status" value="1"/>
</dbReference>
<evidence type="ECO:0000259" key="4">
    <source>
        <dbReference type="Pfam" id="PF00656"/>
    </source>
</evidence>
<protein>
    <recommendedName>
        <fullName evidence="4">Peptidase C14 caspase domain-containing protein</fullName>
    </recommendedName>
</protein>
<organism evidence="5 6">
    <name type="scientific">Rickenella mellea</name>
    <dbReference type="NCBI Taxonomy" id="50990"/>
    <lineage>
        <taxon>Eukaryota</taxon>
        <taxon>Fungi</taxon>
        <taxon>Dikarya</taxon>
        <taxon>Basidiomycota</taxon>
        <taxon>Agaricomycotina</taxon>
        <taxon>Agaricomycetes</taxon>
        <taxon>Hymenochaetales</taxon>
        <taxon>Rickenellaceae</taxon>
        <taxon>Rickenella</taxon>
    </lineage>
</organism>
<gene>
    <name evidence="5" type="ORF">BD410DRAFT_290576</name>
</gene>
<dbReference type="GO" id="GO:0006915">
    <property type="term" value="P:apoptotic process"/>
    <property type="evidence" value="ECO:0007669"/>
    <property type="project" value="UniProtKB-KW"/>
</dbReference>
<dbReference type="Pfam" id="PF00656">
    <property type="entry name" value="Peptidase_C14"/>
    <property type="match status" value="1"/>
</dbReference>
<dbReference type="PANTHER" id="PTHR48104:SF30">
    <property type="entry name" value="METACASPASE-1"/>
    <property type="match status" value="1"/>
</dbReference>
<dbReference type="EMBL" id="ML170179">
    <property type="protein sequence ID" value="TDL21761.1"/>
    <property type="molecule type" value="Genomic_DNA"/>
</dbReference>
<keyword evidence="3" id="KW-0645">Protease</keyword>
<evidence type="ECO:0000256" key="3">
    <source>
        <dbReference type="ARBA" id="ARBA00022807"/>
    </source>
</evidence>
<reference evidence="5 6" key="1">
    <citation type="submission" date="2018-06" db="EMBL/GenBank/DDBJ databases">
        <title>A transcriptomic atlas of mushroom development highlights an independent origin of complex multicellularity.</title>
        <authorList>
            <consortium name="DOE Joint Genome Institute"/>
            <person name="Krizsan K."/>
            <person name="Almasi E."/>
            <person name="Merenyi Z."/>
            <person name="Sahu N."/>
            <person name="Viragh M."/>
            <person name="Koszo T."/>
            <person name="Mondo S."/>
            <person name="Kiss B."/>
            <person name="Balint B."/>
            <person name="Kues U."/>
            <person name="Barry K."/>
            <person name="Hegedus J.C."/>
            <person name="Henrissat B."/>
            <person name="Johnson J."/>
            <person name="Lipzen A."/>
            <person name="Ohm R."/>
            <person name="Nagy I."/>
            <person name="Pangilinan J."/>
            <person name="Yan J."/>
            <person name="Xiong Y."/>
            <person name="Grigoriev I.V."/>
            <person name="Hibbett D.S."/>
            <person name="Nagy L.G."/>
        </authorList>
    </citation>
    <scope>NUCLEOTIDE SEQUENCE [LARGE SCALE GENOMIC DNA]</scope>
    <source>
        <strain evidence="5 6">SZMC22713</strain>
    </source>
</reference>
<dbReference type="PANTHER" id="PTHR48104">
    <property type="entry name" value="METACASPASE-4"/>
    <property type="match status" value="1"/>
</dbReference>
<sequence length="371" mass="40944">MMDFAPVFALIIGIDLYQVHNPLNGAVADANAFECFLKERFPSSQITTLLDAQATRENIKLAFERLRNDPAIQKGDAIIIYFAGHGGRAPVSDDWMGWKPQDSQIEMICPVDIGIRSGLAKTTIGGIPDLTVAIWLNGIAREKGNNITLILDCCHSAGANRCDEETAYVPRRISNPPDISLDDYNIWASDPETKNARSTGVPLAFVGQNQESHVLLAACGQIELAFENDKRGLFTRGLLDVLRQSDLRNLTYTSLIQNVRIPKFNQNPQCQGRYRDRVVFNAHTTRGNLSLIQGFKGNGMIVLKAGEVHGIKESSHFAIYRDGSSVSSTPLCTLIVKTIMPTTSNLSTLDRSDFSDVPSPFYAREISKELI</sequence>
<keyword evidence="3" id="KW-0378">Hydrolase</keyword>
<dbReference type="OrthoDB" id="3223806at2759"/>
<evidence type="ECO:0000313" key="6">
    <source>
        <dbReference type="Proteomes" id="UP000294933"/>
    </source>
</evidence>
<keyword evidence="2" id="KW-0053">Apoptosis</keyword>
<name>A0A4Y7Q360_9AGAM</name>
<evidence type="ECO:0000256" key="2">
    <source>
        <dbReference type="ARBA" id="ARBA00022703"/>
    </source>
</evidence>
<dbReference type="GO" id="GO:0005737">
    <property type="term" value="C:cytoplasm"/>
    <property type="evidence" value="ECO:0007669"/>
    <property type="project" value="TreeGrafter"/>
</dbReference>
<keyword evidence="3" id="KW-0788">Thiol protease</keyword>
<proteinExistence type="inferred from homology"/>
<feature type="domain" description="Peptidase C14 caspase" evidence="4">
    <location>
        <begin position="8"/>
        <end position="260"/>
    </location>
</feature>
<dbReference type="InterPro" id="IPR050452">
    <property type="entry name" value="Metacaspase"/>
</dbReference>
<dbReference type="GO" id="GO:0006508">
    <property type="term" value="P:proteolysis"/>
    <property type="evidence" value="ECO:0007669"/>
    <property type="project" value="InterPro"/>
</dbReference>
<dbReference type="GO" id="GO:0004197">
    <property type="term" value="F:cysteine-type endopeptidase activity"/>
    <property type="evidence" value="ECO:0007669"/>
    <property type="project" value="InterPro"/>
</dbReference>
<dbReference type="AlphaFoldDB" id="A0A4Y7Q360"/>
<evidence type="ECO:0000313" key="5">
    <source>
        <dbReference type="EMBL" id="TDL21761.1"/>
    </source>
</evidence>
<dbReference type="Proteomes" id="UP000294933">
    <property type="component" value="Unassembled WGS sequence"/>
</dbReference>
<keyword evidence="6" id="KW-1185">Reference proteome</keyword>
<evidence type="ECO:0000256" key="1">
    <source>
        <dbReference type="ARBA" id="ARBA00009005"/>
    </source>
</evidence>